<comment type="function">
    <text evidence="12">Specifically catalyzes the decarboxylation of meso-diaminopimelate (meso-DAP) to L-lysine.</text>
</comment>
<dbReference type="GO" id="GO:0008836">
    <property type="term" value="F:diaminopimelate decarboxylase activity"/>
    <property type="evidence" value="ECO:0007669"/>
    <property type="project" value="UniProtKB-UniRule"/>
</dbReference>
<dbReference type="EC" id="4.1.1.20" evidence="10 12"/>
<feature type="domain" description="Orn/DAP/Arg decarboxylase 2 N-terminal" evidence="15">
    <location>
        <begin position="38"/>
        <end position="282"/>
    </location>
</feature>
<dbReference type="PANTHER" id="PTHR43727:SF2">
    <property type="entry name" value="GROUP IV DECARBOXYLASE"/>
    <property type="match status" value="1"/>
</dbReference>
<evidence type="ECO:0000313" key="17">
    <source>
        <dbReference type="Proteomes" id="UP000255269"/>
    </source>
</evidence>
<dbReference type="UniPathway" id="UPA00034">
    <property type="reaction ID" value="UER00027"/>
</dbReference>
<keyword evidence="4 12" id="KW-0663">Pyridoxal phosphate</keyword>
<dbReference type="InterPro" id="IPR022653">
    <property type="entry name" value="De-COase2_pyr-phos_BS"/>
</dbReference>
<dbReference type="InterPro" id="IPR009006">
    <property type="entry name" value="Ala_racemase/Decarboxylase_C"/>
</dbReference>
<dbReference type="EMBL" id="UGJF01000001">
    <property type="protein sequence ID" value="STQ87544.1"/>
    <property type="molecule type" value="Genomic_DNA"/>
</dbReference>
<feature type="binding site" evidence="12">
    <location>
        <position position="279"/>
    </location>
    <ligand>
        <name>substrate</name>
    </ligand>
</feature>
<keyword evidence="3 12" id="KW-0210">Decarboxylase</keyword>
<keyword evidence="6 12" id="KW-0456">Lyase</keyword>
<evidence type="ECO:0000256" key="3">
    <source>
        <dbReference type="ARBA" id="ARBA00022793"/>
    </source>
</evidence>
<evidence type="ECO:0000256" key="6">
    <source>
        <dbReference type="ARBA" id="ARBA00023239"/>
    </source>
</evidence>
<feature type="binding site" evidence="12">
    <location>
        <position position="346"/>
    </location>
    <ligand>
        <name>substrate</name>
    </ligand>
</feature>
<feature type="active site" description="Proton donor" evidence="13">
    <location>
        <position position="345"/>
    </location>
</feature>
<sequence length="421" mass="46943">MKNILTPNIPTLQGNFDKNILLQIAKEYQTPIFAYDFDKIEEYYHQFKSAFSGRKTLICYALKANSNLSVVKKLASLESGADCVSLGEIKRAILAGIPPYKIIYSGVGKQEEEIKEAIKLGILFINIESKAELFKVESIAKNLNTKARISIRVNPDIDPQTHPYISTGLKENKFGIEIQEAKSLYLHAHKSEFLEPIGIHFHIGSQLTKLQPIYESAQKIAKLVHSLLALKIDIKFFDIGGGLGITYSDETTINPYDYAQSILECLRGLDLTIICEPGRFIIGNAGVFLVKVLYEKISQNKRFVIVDGAMNDLIRPSLYNAYHQIIPLTQSQGEKSPADIVGPICESGDYLGKNIELPPLKEGDILAILSSGAYGFSMSSNYNTRPRCAEVAISQGKIKLIRKRETFEDLIALEKDLMGDF</sequence>
<name>A0A377PYI8_9HELI</name>
<feature type="binding site" evidence="12">
    <location>
        <position position="242"/>
    </location>
    <ligand>
        <name>pyridoxal 5'-phosphate</name>
        <dbReference type="ChEBI" id="CHEBI:597326"/>
    </ligand>
</feature>
<dbReference type="InterPro" id="IPR029066">
    <property type="entry name" value="PLP-binding_barrel"/>
</dbReference>
<comment type="subunit">
    <text evidence="12">Homodimer.</text>
</comment>
<feature type="binding site" evidence="12">
    <location>
        <position position="315"/>
    </location>
    <ligand>
        <name>substrate</name>
    </ligand>
</feature>
<dbReference type="PRINTS" id="PR01181">
    <property type="entry name" value="DAPDCRBXLASE"/>
</dbReference>
<dbReference type="PROSITE" id="PS00879">
    <property type="entry name" value="ODR_DC_2_2"/>
    <property type="match status" value="1"/>
</dbReference>
<comment type="catalytic activity">
    <reaction evidence="7 12 14">
        <text>meso-2,6-diaminopimelate + H(+) = L-lysine + CO2</text>
        <dbReference type="Rhea" id="RHEA:15101"/>
        <dbReference type="ChEBI" id="CHEBI:15378"/>
        <dbReference type="ChEBI" id="CHEBI:16526"/>
        <dbReference type="ChEBI" id="CHEBI:32551"/>
        <dbReference type="ChEBI" id="CHEBI:57791"/>
        <dbReference type="EC" id="4.1.1.20"/>
    </reaction>
</comment>
<protein>
    <recommendedName>
        <fullName evidence="11 12">Diaminopimelate decarboxylase</fullName>
        <shortName evidence="12">DAP decarboxylase</shortName>
        <shortName evidence="12">DAPDC</shortName>
        <ecNumber evidence="10 12">4.1.1.20</ecNumber>
    </recommendedName>
</protein>
<evidence type="ECO:0000256" key="1">
    <source>
        <dbReference type="ARBA" id="ARBA00001933"/>
    </source>
</evidence>
<dbReference type="AlphaFoldDB" id="A0A377PYI8"/>
<feature type="binding site" evidence="12">
    <location>
        <position position="374"/>
    </location>
    <ligand>
        <name>substrate</name>
    </ligand>
</feature>
<dbReference type="GO" id="GO:0030170">
    <property type="term" value="F:pyridoxal phosphate binding"/>
    <property type="evidence" value="ECO:0007669"/>
    <property type="project" value="UniProtKB-UniRule"/>
</dbReference>
<dbReference type="PRINTS" id="PR01179">
    <property type="entry name" value="ODADCRBXLASE"/>
</dbReference>
<comment type="cofactor">
    <cofactor evidence="1 12 13 14">
        <name>pyridoxal 5'-phosphate</name>
        <dbReference type="ChEBI" id="CHEBI:597326"/>
    </cofactor>
</comment>
<evidence type="ECO:0000256" key="5">
    <source>
        <dbReference type="ARBA" id="ARBA00023154"/>
    </source>
</evidence>
<feature type="binding site" evidence="12">
    <location>
        <begin position="276"/>
        <end position="279"/>
    </location>
    <ligand>
        <name>pyridoxal 5'-phosphate</name>
        <dbReference type="ChEBI" id="CHEBI:597326"/>
    </ligand>
</feature>
<reference evidence="16 17" key="1">
    <citation type="submission" date="2018-06" db="EMBL/GenBank/DDBJ databases">
        <authorList>
            <consortium name="Pathogen Informatics"/>
            <person name="Doyle S."/>
        </authorList>
    </citation>
    <scope>NUCLEOTIDE SEQUENCE [LARGE SCALE GENOMIC DNA]</scope>
    <source>
        <strain evidence="16 17">NCTC13156</strain>
    </source>
</reference>
<evidence type="ECO:0000313" key="16">
    <source>
        <dbReference type="EMBL" id="STQ87544.1"/>
    </source>
</evidence>
<dbReference type="SUPFAM" id="SSF50621">
    <property type="entry name" value="Alanine racemase C-terminal domain-like"/>
    <property type="match status" value="1"/>
</dbReference>
<dbReference type="FunFam" id="2.40.37.10:FF:000003">
    <property type="entry name" value="Diaminopimelate decarboxylase"/>
    <property type="match status" value="1"/>
</dbReference>
<dbReference type="InterPro" id="IPR002986">
    <property type="entry name" value="DAP_deCOOHase_LysA"/>
</dbReference>
<evidence type="ECO:0000256" key="11">
    <source>
        <dbReference type="ARBA" id="ARBA00074972"/>
    </source>
</evidence>
<dbReference type="GO" id="GO:0009089">
    <property type="term" value="P:lysine biosynthetic process via diaminopimelate"/>
    <property type="evidence" value="ECO:0007669"/>
    <property type="project" value="UniProtKB-UniRule"/>
</dbReference>
<dbReference type="Gene3D" id="3.20.20.10">
    <property type="entry name" value="Alanine racemase"/>
    <property type="match status" value="1"/>
</dbReference>
<gene>
    <name evidence="12 16" type="primary">lysA</name>
    <name evidence="16" type="ORF">NCTC13156_00363</name>
</gene>
<dbReference type="PANTHER" id="PTHR43727">
    <property type="entry name" value="DIAMINOPIMELATE DECARBOXYLASE"/>
    <property type="match status" value="1"/>
</dbReference>
<dbReference type="Proteomes" id="UP000255269">
    <property type="component" value="Unassembled WGS sequence"/>
</dbReference>
<dbReference type="InterPro" id="IPR022644">
    <property type="entry name" value="De-COase2_N"/>
</dbReference>
<dbReference type="Gene3D" id="2.40.37.10">
    <property type="entry name" value="Lyase, Ornithine Decarboxylase, Chain A, domain 1"/>
    <property type="match status" value="1"/>
</dbReference>
<feature type="binding site" evidence="12">
    <location>
        <position position="319"/>
    </location>
    <ligand>
        <name>substrate</name>
    </ligand>
</feature>
<evidence type="ECO:0000256" key="10">
    <source>
        <dbReference type="ARBA" id="ARBA00066427"/>
    </source>
</evidence>
<dbReference type="FunFam" id="3.20.20.10:FF:000003">
    <property type="entry name" value="Diaminopimelate decarboxylase"/>
    <property type="match status" value="1"/>
</dbReference>
<keyword evidence="5 12" id="KW-0457">Lysine biosynthesis</keyword>
<comment type="pathway">
    <text evidence="8 12 14">Amino-acid biosynthesis; L-lysine biosynthesis via DAP pathway; L-lysine from DL-2,6-diaminopimelate: step 1/1.</text>
</comment>
<dbReference type="CDD" id="cd06828">
    <property type="entry name" value="PLPDE_III_DapDC"/>
    <property type="match status" value="1"/>
</dbReference>
<evidence type="ECO:0000256" key="13">
    <source>
        <dbReference type="PIRSR" id="PIRSR600183-50"/>
    </source>
</evidence>
<evidence type="ECO:0000256" key="8">
    <source>
        <dbReference type="ARBA" id="ARBA00060643"/>
    </source>
</evidence>
<accession>A0A377PYI8</accession>
<evidence type="ECO:0000259" key="15">
    <source>
        <dbReference type="Pfam" id="PF02784"/>
    </source>
</evidence>
<dbReference type="InterPro" id="IPR022657">
    <property type="entry name" value="De-COase2_CS"/>
</dbReference>
<dbReference type="InterPro" id="IPR000183">
    <property type="entry name" value="Orn/DAP/Arg_de-COase"/>
</dbReference>
<proteinExistence type="inferred from homology"/>
<evidence type="ECO:0000256" key="12">
    <source>
        <dbReference type="HAMAP-Rule" id="MF_02120"/>
    </source>
</evidence>
<dbReference type="Pfam" id="PF02784">
    <property type="entry name" value="Orn_Arg_deC_N"/>
    <property type="match status" value="1"/>
</dbReference>
<dbReference type="PROSITE" id="PS00878">
    <property type="entry name" value="ODR_DC_2_1"/>
    <property type="match status" value="1"/>
</dbReference>
<dbReference type="HAMAP" id="MF_02120">
    <property type="entry name" value="LysA"/>
    <property type="match status" value="1"/>
</dbReference>
<organism evidence="16 17">
    <name type="scientific">Helicobacter pullorum</name>
    <dbReference type="NCBI Taxonomy" id="35818"/>
    <lineage>
        <taxon>Bacteria</taxon>
        <taxon>Pseudomonadati</taxon>
        <taxon>Campylobacterota</taxon>
        <taxon>Epsilonproteobacteria</taxon>
        <taxon>Campylobacterales</taxon>
        <taxon>Helicobacteraceae</taxon>
        <taxon>Helicobacter</taxon>
    </lineage>
</organism>
<feature type="modified residue" description="N6-(pyridoxal phosphate)lysine" evidence="12 13">
    <location>
        <position position="63"/>
    </location>
</feature>
<evidence type="ECO:0000256" key="9">
    <source>
        <dbReference type="ARBA" id="ARBA00060983"/>
    </source>
</evidence>
<dbReference type="SUPFAM" id="SSF51419">
    <property type="entry name" value="PLP-binding barrel"/>
    <property type="match status" value="1"/>
</dbReference>
<evidence type="ECO:0000256" key="14">
    <source>
        <dbReference type="RuleBase" id="RU003738"/>
    </source>
</evidence>
<feature type="binding site" evidence="12">
    <location>
        <position position="374"/>
    </location>
    <ligand>
        <name>pyridoxal 5'-phosphate</name>
        <dbReference type="ChEBI" id="CHEBI:597326"/>
    </ligand>
</feature>
<comment type="similarity">
    <text evidence="9 12">Belongs to the Orn/Lys/Arg decarboxylase class-II family. LysA subfamily.</text>
</comment>
<dbReference type="NCBIfam" id="TIGR01048">
    <property type="entry name" value="lysA"/>
    <property type="match status" value="1"/>
</dbReference>
<evidence type="ECO:0000256" key="2">
    <source>
        <dbReference type="ARBA" id="ARBA00022605"/>
    </source>
</evidence>
<evidence type="ECO:0000256" key="4">
    <source>
        <dbReference type="ARBA" id="ARBA00022898"/>
    </source>
</evidence>
<evidence type="ECO:0000256" key="7">
    <source>
        <dbReference type="ARBA" id="ARBA00050464"/>
    </source>
</evidence>
<keyword evidence="2 12" id="KW-0028">Amino-acid biosynthesis</keyword>